<evidence type="ECO:0000256" key="1">
    <source>
        <dbReference type="ARBA" id="ARBA00008642"/>
    </source>
</evidence>
<dbReference type="PANTHER" id="PTHR43091:SF1">
    <property type="entry name" value="BETA-KETOACYL-[ACYL-CARRIER-PROTEIN] SYNTHASE III, CHLOROPLASTIC"/>
    <property type="match status" value="1"/>
</dbReference>
<sequence>MRRAGIYGVGRYTDGKVVKNSEFEQSLDTSDEWIRSRTGIEQRVFAHDDINTSDMSYYAALDALKNAEVDPLELDLIVVASVTGDYLFPSVSTLIQERLGAKNAAAMDVGAACAGFIYGVVTASQFIQTGTYDKILVVGAEKLSKVTNFEDRNTAVLFGDGAGAAVVGPVADNRGIVSFELGANGAGADHIKADPQIIMNGREVFKFAVRQMGDTCMNLVEKANLTKDDVDFLVPHQANIRIMEAARQRLDLPKEKMAETVHKYGNTSAASIPIALVEELNDGKIKDGDLVVMVGFGAGLAWGGIALYWGR</sequence>
<dbReference type="Pfam" id="PF08541">
    <property type="entry name" value="ACP_syn_III_C"/>
    <property type="match status" value="1"/>
</dbReference>
<keyword evidence="9" id="KW-0963">Cytoplasm</keyword>
<keyword evidence="4 9" id="KW-0276">Fatty acid metabolism</keyword>
<keyword evidence="10" id="KW-1133">Transmembrane helix</keyword>
<dbReference type="HAMAP" id="MF_01815">
    <property type="entry name" value="FabH"/>
    <property type="match status" value="1"/>
</dbReference>
<keyword evidence="8 9" id="KW-0012">Acyltransferase</keyword>
<evidence type="ECO:0000259" key="11">
    <source>
        <dbReference type="Pfam" id="PF08541"/>
    </source>
</evidence>
<feature type="active site" evidence="9">
    <location>
        <position position="266"/>
    </location>
</feature>
<dbReference type="InterPro" id="IPR004655">
    <property type="entry name" value="FabH"/>
</dbReference>
<evidence type="ECO:0000256" key="8">
    <source>
        <dbReference type="ARBA" id="ARBA00023315"/>
    </source>
</evidence>
<name>A0ABS2P824_9BACL</name>
<gene>
    <name evidence="9" type="primary">fabH</name>
    <name evidence="13" type="ORF">JOD17_000637</name>
</gene>
<evidence type="ECO:0000256" key="6">
    <source>
        <dbReference type="ARBA" id="ARBA00023160"/>
    </source>
</evidence>
<evidence type="ECO:0000256" key="2">
    <source>
        <dbReference type="ARBA" id="ARBA00022516"/>
    </source>
</evidence>
<proteinExistence type="inferred from homology"/>
<protein>
    <recommendedName>
        <fullName evidence="9">Beta-ketoacyl-[acyl-carrier-protein] synthase III</fullName>
        <shortName evidence="9">Beta-ketoacyl-ACP synthase III</shortName>
        <shortName evidence="9">KAS III</shortName>
        <ecNumber evidence="9">2.3.1.180</ecNumber>
    </recommendedName>
    <alternativeName>
        <fullName evidence="9">3-oxoacyl-[acyl-carrier-protein] synthase 3</fullName>
    </alternativeName>
    <alternativeName>
        <fullName evidence="9">3-oxoacyl-[acyl-carrier-protein] synthase III</fullName>
    </alternativeName>
</protein>
<dbReference type="InterPro" id="IPR013751">
    <property type="entry name" value="ACP_syn_III_N"/>
</dbReference>
<evidence type="ECO:0000256" key="4">
    <source>
        <dbReference type="ARBA" id="ARBA00022832"/>
    </source>
</evidence>
<dbReference type="InterPro" id="IPR016039">
    <property type="entry name" value="Thiolase-like"/>
</dbReference>
<evidence type="ECO:0000256" key="10">
    <source>
        <dbReference type="SAM" id="Phobius"/>
    </source>
</evidence>
<feature type="active site" evidence="9">
    <location>
        <position position="236"/>
    </location>
</feature>
<keyword evidence="7 9" id="KW-0511">Multifunctional enzyme</keyword>
<feature type="active site" evidence="9">
    <location>
        <position position="113"/>
    </location>
</feature>
<dbReference type="SUPFAM" id="SSF53901">
    <property type="entry name" value="Thiolase-like"/>
    <property type="match status" value="1"/>
</dbReference>
<comment type="caution">
    <text evidence="13">The sequence shown here is derived from an EMBL/GenBank/DDBJ whole genome shotgun (WGS) entry which is preliminary data.</text>
</comment>
<comment type="domain">
    <text evidence="9">The last Arg residue of the ACP-binding site is essential for the weak association between ACP/AcpP and FabH.</text>
</comment>
<dbReference type="Proteomes" id="UP000741863">
    <property type="component" value="Unassembled WGS sequence"/>
</dbReference>
<dbReference type="CDD" id="cd00830">
    <property type="entry name" value="KAS_III"/>
    <property type="match status" value="1"/>
</dbReference>
<feature type="domain" description="Beta-ketoacyl-[acyl-carrier-protein] synthase III N-terminal" evidence="12">
    <location>
        <begin position="107"/>
        <end position="185"/>
    </location>
</feature>
<dbReference type="NCBIfam" id="NF006829">
    <property type="entry name" value="PRK09352.1"/>
    <property type="match status" value="1"/>
</dbReference>
<keyword evidence="10" id="KW-0812">Transmembrane</keyword>
<organism evidence="13 14">
    <name type="scientific">Geomicrobium sediminis</name>
    <dbReference type="NCBI Taxonomy" id="1347788"/>
    <lineage>
        <taxon>Bacteria</taxon>
        <taxon>Bacillati</taxon>
        <taxon>Bacillota</taxon>
        <taxon>Bacilli</taxon>
        <taxon>Bacillales</taxon>
        <taxon>Geomicrobium</taxon>
    </lineage>
</organism>
<dbReference type="Pfam" id="PF08545">
    <property type="entry name" value="ACP_syn_III"/>
    <property type="match status" value="1"/>
</dbReference>
<dbReference type="EC" id="2.3.1.180" evidence="9"/>
<dbReference type="InterPro" id="IPR013747">
    <property type="entry name" value="ACP_syn_III_C"/>
</dbReference>
<evidence type="ECO:0000256" key="5">
    <source>
        <dbReference type="ARBA" id="ARBA00023098"/>
    </source>
</evidence>
<dbReference type="NCBIfam" id="TIGR00747">
    <property type="entry name" value="fabH"/>
    <property type="match status" value="1"/>
</dbReference>
<evidence type="ECO:0000259" key="12">
    <source>
        <dbReference type="Pfam" id="PF08545"/>
    </source>
</evidence>
<feature type="region of interest" description="ACP-binding" evidence="9">
    <location>
        <begin position="237"/>
        <end position="241"/>
    </location>
</feature>
<keyword evidence="6 9" id="KW-0275">Fatty acid biosynthesis</keyword>
<comment type="function">
    <text evidence="9">Catalyzes the condensation reaction of fatty acid synthesis by the addition to an acyl acceptor of two carbons from malonyl-ACP. Catalyzes the first condensation reaction which initiates fatty acid synthesis and may therefore play a role in governing the total rate of fatty acid production. Possesses both acetoacetyl-ACP synthase and acetyl transacylase activities. Its substrate specificity determines the biosynthesis of branched-chain and/or straight-chain of fatty acids.</text>
</comment>
<dbReference type="Gene3D" id="3.40.47.10">
    <property type="match status" value="1"/>
</dbReference>
<dbReference type="PANTHER" id="PTHR43091">
    <property type="entry name" value="3-OXOACYL-[ACYL-CARRIER-PROTEIN] SYNTHASE"/>
    <property type="match status" value="1"/>
</dbReference>
<dbReference type="RefSeq" id="WP_204695666.1">
    <property type="nucleotide sequence ID" value="NZ_JAFBEC010000002.1"/>
</dbReference>
<keyword evidence="3 9" id="KW-0808">Transferase</keyword>
<feature type="domain" description="Beta-ketoacyl-[acyl-carrier-protein] synthase III C-terminal" evidence="11">
    <location>
        <begin position="221"/>
        <end position="309"/>
    </location>
</feature>
<comment type="pathway">
    <text evidence="9">Lipid metabolism; fatty acid biosynthesis.</text>
</comment>
<dbReference type="GO" id="GO:0033818">
    <property type="term" value="F:beta-ketoacyl-acyl-carrier-protein synthase III activity"/>
    <property type="evidence" value="ECO:0007669"/>
    <property type="project" value="UniProtKB-EC"/>
</dbReference>
<keyword evidence="10" id="KW-0472">Membrane</keyword>
<keyword evidence="14" id="KW-1185">Reference proteome</keyword>
<evidence type="ECO:0000256" key="3">
    <source>
        <dbReference type="ARBA" id="ARBA00022679"/>
    </source>
</evidence>
<comment type="catalytic activity">
    <reaction evidence="9">
        <text>malonyl-[ACP] + acetyl-CoA + H(+) = 3-oxobutanoyl-[ACP] + CO2 + CoA</text>
        <dbReference type="Rhea" id="RHEA:12080"/>
        <dbReference type="Rhea" id="RHEA-COMP:9623"/>
        <dbReference type="Rhea" id="RHEA-COMP:9625"/>
        <dbReference type="ChEBI" id="CHEBI:15378"/>
        <dbReference type="ChEBI" id="CHEBI:16526"/>
        <dbReference type="ChEBI" id="CHEBI:57287"/>
        <dbReference type="ChEBI" id="CHEBI:57288"/>
        <dbReference type="ChEBI" id="CHEBI:78449"/>
        <dbReference type="ChEBI" id="CHEBI:78450"/>
        <dbReference type="EC" id="2.3.1.180"/>
    </reaction>
</comment>
<accession>A0ABS2P824</accession>
<evidence type="ECO:0000256" key="9">
    <source>
        <dbReference type="HAMAP-Rule" id="MF_01815"/>
    </source>
</evidence>
<comment type="subunit">
    <text evidence="9">Homodimer.</text>
</comment>
<evidence type="ECO:0000313" key="13">
    <source>
        <dbReference type="EMBL" id="MBM7631545.1"/>
    </source>
</evidence>
<dbReference type="EMBL" id="JAFBEC010000002">
    <property type="protein sequence ID" value="MBM7631545.1"/>
    <property type="molecule type" value="Genomic_DNA"/>
</dbReference>
<reference evidence="13 14" key="1">
    <citation type="submission" date="2021-01" db="EMBL/GenBank/DDBJ databases">
        <title>Genomic Encyclopedia of Type Strains, Phase IV (KMG-IV): sequencing the most valuable type-strain genomes for metagenomic binning, comparative biology and taxonomic classification.</title>
        <authorList>
            <person name="Goeker M."/>
        </authorList>
    </citation>
    <scope>NUCLEOTIDE SEQUENCE [LARGE SCALE GENOMIC DNA]</scope>
    <source>
        <strain evidence="13 14">DSM 25540</strain>
    </source>
</reference>
<keyword evidence="2 9" id="KW-0444">Lipid biosynthesis</keyword>
<evidence type="ECO:0000256" key="7">
    <source>
        <dbReference type="ARBA" id="ARBA00023268"/>
    </source>
</evidence>
<evidence type="ECO:0000313" key="14">
    <source>
        <dbReference type="Proteomes" id="UP000741863"/>
    </source>
</evidence>
<feature type="transmembrane region" description="Helical" evidence="10">
    <location>
        <begin position="290"/>
        <end position="309"/>
    </location>
</feature>
<keyword evidence="5 9" id="KW-0443">Lipid metabolism</keyword>
<comment type="similarity">
    <text evidence="1 9">Belongs to the thiolase-like superfamily. FabH family.</text>
</comment>
<comment type="subcellular location">
    <subcellularLocation>
        <location evidence="9">Cytoplasm</location>
    </subcellularLocation>
</comment>